<gene>
    <name evidence="1" type="ORF">KR51_00018310</name>
</gene>
<accession>U5DM15</accession>
<dbReference type="EMBL" id="ASSJ01000047">
    <property type="protein sequence ID" value="ERN41609.1"/>
    <property type="molecule type" value="Genomic_DNA"/>
</dbReference>
<organism evidence="1 2">
    <name type="scientific">Rubidibacter lacunae KORDI 51-2</name>
    <dbReference type="NCBI Taxonomy" id="582515"/>
    <lineage>
        <taxon>Bacteria</taxon>
        <taxon>Bacillati</taxon>
        <taxon>Cyanobacteriota</taxon>
        <taxon>Cyanophyceae</taxon>
        <taxon>Oscillatoriophycideae</taxon>
        <taxon>Chroococcales</taxon>
        <taxon>Aphanothecaceae</taxon>
        <taxon>Rubidibacter</taxon>
    </lineage>
</organism>
<name>U5DM15_9CHRO</name>
<dbReference type="InParanoid" id="U5DM15"/>
<dbReference type="AlphaFoldDB" id="U5DM15"/>
<reference evidence="1 2" key="1">
    <citation type="submission" date="2013-05" db="EMBL/GenBank/DDBJ databases">
        <title>Draft genome sequence of Rubidibacter lacunae KORDI 51-2.</title>
        <authorList>
            <person name="Choi D.H."/>
            <person name="Noh J.H."/>
            <person name="Kwon K.-K."/>
            <person name="Lee J.-H."/>
            <person name="Ryu J.-Y."/>
        </authorList>
    </citation>
    <scope>NUCLEOTIDE SEQUENCE [LARGE SCALE GENOMIC DNA]</scope>
    <source>
        <strain evidence="1 2">KORDI 51-2</strain>
    </source>
</reference>
<comment type="caution">
    <text evidence="1">The sequence shown here is derived from an EMBL/GenBank/DDBJ whole genome shotgun (WGS) entry which is preliminary data.</text>
</comment>
<keyword evidence="2" id="KW-1185">Reference proteome</keyword>
<protein>
    <submittedName>
        <fullName evidence="1">Uncharacterized protein</fullName>
    </submittedName>
</protein>
<sequence length="110" mass="12105">MRKSKAEKADFLEKVVEEAASLTNILRVAERGDADVEEAARLVQNASTGGHCGALREFKSQCERLSLKDRTIPGFSRIPVPGAEFVKCQRLLGLFVVKIGAILDEYEIAK</sequence>
<proteinExistence type="predicted"/>
<evidence type="ECO:0000313" key="2">
    <source>
        <dbReference type="Proteomes" id="UP000016960"/>
    </source>
</evidence>
<dbReference type="Proteomes" id="UP000016960">
    <property type="component" value="Unassembled WGS sequence"/>
</dbReference>
<evidence type="ECO:0000313" key="1">
    <source>
        <dbReference type="EMBL" id="ERN41609.1"/>
    </source>
</evidence>